<feature type="compositionally biased region" description="Basic and acidic residues" evidence="1">
    <location>
        <begin position="228"/>
        <end position="239"/>
    </location>
</feature>
<gene>
    <name evidence="4" type="ORF">KUTeg_002882</name>
</gene>
<evidence type="ECO:0000256" key="1">
    <source>
        <dbReference type="SAM" id="MobiDB-lite"/>
    </source>
</evidence>
<feature type="transmembrane region" description="Helical" evidence="2">
    <location>
        <begin position="482"/>
        <end position="501"/>
    </location>
</feature>
<dbReference type="SUPFAM" id="SSF52980">
    <property type="entry name" value="Restriction endonuclease-like"/>
    <property type="match status" value="1"/>
</dbReference>
<accession>A0ABQ9FQN5</accession>
<dbReference type="CDD" id="cd22343">
    <property type="entry name" value="PDDEXK_lambda_exonuclease-like"/>
    <property type="match status" value="1"/>
</dbReference>
<dbReference type="InterPro" id="IPR011604">
    <property type="entry name" value="PDDEXK-like_dom_sf"/>
</dbReference>
<dbReference type="Pfam" id="PF09588">
    <property type="entry name" value="YqaJ"/>
    <property type="match status" value="1"/>
</dbReference>
<keyword evidence="5" id="KW-1185">Reference proteome</keyword>
<name>A0ABQ9FQN5_TEGGR</name>
<evidence type="ECO:0000256" key="2">
    <source>
        <dbReference type="SAM" id="Phobius"/>
    </source>
</evidence>
<dbReference type="Gene3D" id="3.90.320.10">
    <property type="match status" value="1"/>
</dbReference>
<dbReference type="Proteomes" id="UP001217089">
    <property type="component" value="Unassembled WGS sequence"/>
</dbReference>
<proteinExistence type="predicted"/>
<protein>
    <recommendedName>
        <fullName evidence="3">YqaJ viral recombinase domain-containing protein</fullName>
    </recommendedName>
</protein>
<comment type="caution">
    <text evidence="4">The sequence shown here is derived from an EMBL/GenBank/DDBJ whole genome shotgun (WGS) entry which is preliminary data.</text>
</comment>
<sequence length="506" mass="56280">MLTTGFCLRFRTHLLNCQIPPSLLTPVVLQTSESVAITPNTKENLPPFNKVSYYKNVSRLPRISFSMIYEFIVADATASGGIVKNFKGLDRAVKHFDAGDVQGIVFAQIDESTIYVKALCQASMKNHRYEVYACLTQRPSGDTIDYAFCQCPVGLAQSCSHVGGLLFTLRNAKTSDAANEQQQSCTSMLCQWKVPRSSLKPQPLKTLKPYKPRLSDSKDRAPPPQTDFDPRHSDDRNTDLGRSLQHLQKLRSVFPNTGMTLLWNIPDDVPAANQEVEVTTMVNPMYSRMENMLFTENNVPPAEIDIELVNFIETSTRGQRLSEMWRKLHIGRLTSSIFGDVLGIKSQPNSLVKRIMEGSCLERYPRLPEAVQWGIDNEERAYADYITIKSFVNKKFSVEHTGLTLYSTHSFLGASSDGKVTEEDSVGLLEIKCPFSLNGINVSKMEKFSKHVFDLGSGLAYSAALVAVGLGFKKKRTFARGLAVAVINVGMFCLSPVITAANNKYG</sequence>
<dbReference type="PANTHER" id="PTHR47526:SF3">
    <property type="entry name" value="PHD-TYPE DOMAIN-CONTAINING PROTEIN"/>
    <property type="match status" value="1"/>
</dbReference>
<evidence type="ECO:0000259" key="3">
    <source>
        <dbReference type="Pfam" id="PF09588"/>
    </source>
</evidence>
<reference evidence="4 5" key="1">
    <citation type="submission" date="2022-12" db="EMBL/GenBank/DDBJ databases">
        <title>Chromosome-level genome of Tegillarca granosa.</title>
        <authorList>
            <person name="Kim J."/>
        </authorList>
    </citation>
    <scope>NUCLEOTIDE SEQUENCE [LARGE SCALE GENOMIC DNA]</scope>
    <source>
        <strain evidence="4">Teg-2019</strain>
        <tissue evidence="4">Adductor muscle</tissue>
    </source>
</reference>
<dbReference type="PANTHER" id="PTHR47526">
    <property type="entry name" value="ATP-DEPENDENT DNA HELICASE"/>
    <property type="match status" value="1"/>
</dbReference>
<keyword evidence="2" id="KW-0812">Transmembrane</keyword>
<dbReference type="InterPro" id="IPR019080">
    <property type="entry name" value="YqaJ_viral_recombinase"/>
</dbReference>
<keyword evidence="2" id="KW-0472">Membrane</keyword>
<dbReference type="EMBL" id="JARBDR010000202">
    <property type="protein sequence ID" value="KAJ8319568.1"/>
    <property type="molecule type" value="Genomic_DNA"/>
</dbReference>
<feature type="domain" description="YqaJ viral recombinase" evidence="3">
    <location>
        <begin position="325"/>
        <end position="444"/>
    </location>
</feature>
<organism evidence="4 5">
    <name type="scientific">Tegillarca granosa</name>
    <name type="common">Malaysian cockle</name>
    <name type="synonym">Anadara granosa</name>
    <dbReference type="NCBI Taxonomy" id="220873"/>
    <lineage>
        <taxon>Eukaryota</taxon>
        <taxon>Metazoa</taxon>
        <taxon>Spiralia</taxon>
        <taxon>Lophotrochozoa</taxon>
        <taxon>Mollusca</taxon>
        <taxon>Bivalvia</taxon>
        <taxon>Autobranchia</taxon>
        <taxon>Pteriomorphia</taxon>
        <taxon>Arcoida</taxon>
        <taxon>Arcoidea</taxon>
        <taxon>Arcidae</taxon>
        <taxon>Tegillarca</taxon>
    </lineage>
</organism>
<evidence type="ECO:0000313" key="4">
    <source>
        <dbReference type="EMBL" id="KAJ8319568.1"/>
    </source>
</evidence>
<dbReference type="InterPro" id="IPR011335">
    <property type="entry name" value="Restrct_endonuc-II-like"/>
</dbReference>
<keyword evidence="2" id="KW-1133">Transmembrane helix</keyword>
<feature type="transmembrane region" description="Helical" evidence="2">
    <location>
        <begin position="452"/>
        <end position="470"/>
    </location>
</feature>
<feature type="region of interest" description="Disordered" evidence="1">
    <location>
        <begin position="200"/>
        <end position="239"/>
    </location>
</feature>
<evidence type="ECO:0000313" key="5">
    <source>
        <dbReference type="Proteomes" id="UP001217089"/>
    </source>
</evidence>